<gene>
    <name evidence="3" type="ORF">BRSU_1163</name>
</gene>
<keyword evidence="1" id="KW-0175">Coiled coil</keyword>
<evidence type="ECO:0000259" key="2">
    <source>
        <dbReference type="PROSITE" id="PS51411"/>
    </source>
</evidence>
<keyword evidence="4" id="KW-1185">Reference proteome</keyword>
<dbReference type="EMBL" id="CVLB01000001">
    <property type="protein sequence ID" value="CRF33006.1"/>
    <property type="molecule type" value="Genomic_DNA"/>
</dbReference>
<dbReference type="NCBIfam" id="NF041131">
    <property type="entry name" value="RicT_YaaT_fam"/>
    <property type="match status" value="1"/>
</dbReference>
<dbReference type="Proteomes" id="UP000043763">
    <property type="component" value="Unassembled WGS sequence"/>
</dbReference>
<feature type="domain" description="PSP1 C-terminal" evidence="2">
    <location>
        <begin position="113"/>
        <end position="198"/>
    </location>
</feature>
<dbReference type="AlphaFoldDB" id="A0A0G4K6C7"/>
<evidence type="ECO:0000313" key="3">
    <source>
        <dbReference type="EMBL" id="CRF33006.1"/>
    </source>
</evidence>
<feature type="coiled-coil region" evidence="1">
    <location>
        <begin position="53"/>
        <end position="85"/>
    </location>
</feature>
<dbReference type="InterPro" id="IPR047767">
    <property type="entry name" value="PSP1-like"/>
</dbReference>
<sequence length="329" mass="37666">MIKNIAHIKFRGSNIGKFEHLHIENIKIKDACVIETDEGIEIGYVLNFEDIDVDLLEEDNNNVNSDNASENNEDIQDDNEAINEEEISEELKDIAVEEENNNIKTKNNKNKIFNIVRIADEKDLEQYKINMEDAAEAFKICKEKVNNHNLDLKLISSYYFLDRAKLLFEFIAEERIDFRELVKDLAAHFKTRIELRQIGVRDEARSIGGCGICGRELCCKVIKGKFETITIKMAKEQGMLLNTMKISGQCGRLMCCLAHEYKAYCALKKDLPKVGTKLVFNNVPAVIKELNPLNKKLLIETEDKRLIYISVSDLKTNEDGFLIANIKAE</sequence>
<dbReference type="PANTHER" id="PTHR43830">
    <property type="entry name" value="PROTEIN PSP1"/>
    <property type="match status" value="1"/>
</dbReference>
<dbReference type="InterPro" id="IPR007557">
    <property type="entry name" value="PSP1_C"/>
</dbReference>
<reference evidence="4" key="1">
    <citation type="submission" date="2015-04" db="EMBL/GenBank/DDBJ databases">
        <authorList>
            <person name="Mushtaq Mamoona"/>
        </authorList>
    </citation>
    <scope>NUCLEOTIDE SEQUENCE [LARGE SCALE GENOMIC DNA]</scope>
    <source>
        <strain evidence="4">AN4859/03</strain>
    </source>
</reference>
<dbReference type="RefSeq" id="WP_048594318.1">
    <property type="nucleotide sequence ID" value="NZ_CVLB01000001.1"/>
</dbReference>
<dbReference type="PANTHER" id="PTHR43830:SF3">
    <property type="entry name" value="PROTEIN PSP1"/>
    <property type="match status" value="1"/>
</dbReference>
<dbReference type="OrthoDB" id="9779344at2"/>
<protein>
    <recommendedName>
        <fullName evidence="2">PSP1 C-terminal domain-containing protein</fullName>
    </recommendedName>
</protein>
<dbReference type="GO" id="GO:0005737">
    <property type="term" value="C:cytoplasm"/>
    <property type="evidence" value="ECO:0007669"/>
    <property type="project" value="TreeGrafter"/>
</dbReference>
<organism evidence="3 4">
    <name type="scientific">Brachyspira suanatina</name>
    <dbReference type="NCBI Taxonomy" id="381802"/>
    <lineage>
        <taxon>Bacteria</taxon>
        <taxon>Pseudomonadati</taxon>
        <taxon>Spirochaetota</taxon>
        <taxon>Spirochaetia</taxon>
        <taxon>Brachyspirales</taxon>
        <taxon>Brachyspiraceae</taxon>
        <taxon>Brachyspira</taxon>
    </lineage>
</organism>
<dbReference type="PROSITE" id="PS51411">
    <property type="entry name" value="PSP1_C"/>
    <property type="match status" value="1"/>
</dbReference>
<dbReference type="Pfam" id="PF04468">
    <property type="entry name" value="PSP1"/>
    <property type="match status" value="1"/>
</dbReference>
<name>A0A0G4K6C7_9SPIR</name>
<evidence type="ECO:0000313" key="4">
    <source>
        <dbReference type="Proteomes" id="UP000043763"/>
    </source>
</evidence>
<evidence type="ECO:0000256" key="1">
    <source>
        <dbReference type="SAM" id="Coils"/>
    </source>
</evidence>
<accession>A0A0G4K6C7</accession>
<proteinExistence type="predicted"/>